<protein>
    <submittedName>
        <fullName evidence="2">Uncharacterized protein</fullName>
    </submittedName>
</protein>
<evidence type="ECO:0000313" key="2">
    <source>
        <dbReference type="EMBL" id="EMD83144.1"/>
    </source>
</evidence>
<keyword evidence="3" id="KW-1185">Reference proteome</keyword>
<dbReference type="Proteomes" id="UP000011717">
    <property type="component" value="Unassembled WGS sequence"/>
</dbReference>
<gene>
    <name evidence="2" type="ORF">C725_1045</name>
</gene>
<evidence type="ECO:0000256" key="1">
    <source>
        <dbReference type="SAM" id="MobiDB-lite"/>
    </source>
</evidence>
<comment type="caution">
    <text evidence="2">The sequence shown here is derived from an EMBL/GenBank/DDBJ whole genome shotgun (WGS) entry which is preliminary data.</text>
</comment>
<feature type="region of interest" description="Disordered" evidence="1">
    <location>
        <begin position="1"/>
        <end position="38"/>
    </location>
</feature>
<accession>M2T9B5</accession>
<organism evidence="2 3">
    <name type="scientific">Pacificimonas flava</name>
    <dbReference type="NCBI Taxonomy" id="1234595"/>
    <lineage>
        <taxon>Bacteria</taxon>
        <taxon>Pseudomonadati</taxon>
        <taxon>Pseudomonadota</taxon>
        <taxon>Alphaproteobacteria</taxon>
        <taxon>Sphingomonadales</taxon>
        <taxon>Sphingosinicellaceae</taxon>
        <taxon>Pacificimonas</taxon>
    </lineage>
</organism>
<evidence type="ECO:0000313" key="3">
    <source>
        <dbReference type="Proteomes" id="UP000011717"/>
    </source>
</evidence>
<sequence>MKPFASSPKEQPARFPQRNVQPGEDYARFPVGESGREC</sequence>
<name>M2T9B5_9SPHN</name>
<dbReference type="EMBL" id="AMRV01000003">
    <property type="protein sequence ID" value="EMD83144.1"/>
    <property type="molecule type" value="Genomic_DNA"/>
</dbReference>
<reference evidence="2 3" key="1">
    <citation type="journal article" date="2013" name="Genome Announc.">
        <title>Draft Genome Sequence of Strain JLT2015T, Belonging to the Family Sphingomonadaceae of the Alphaproteobacteria.</title>
        <authorList>
            <person name="Tang K."/>
            <person name="Liu K."/>
            <person name="Li S."/>
            <person name="Jiao N."/>
        </authorList>
    </citation>
    <scope>NUCLEOTIDE SEQUENCE [LARGE SCALE GENOMIC DNA]</scope>
    <source>
        <strain evidence="2 3">JLT2015</strain>
    </source>
</reference>
<dbReference type="AlphaFoldDB" id="M2T9B5"/>
<proteinExistence type="predicted"/>